<evidence type="ECO:0000256" key="1">
    <source>
        <dbReference type="ARBA" id="ARBA00004370"/>
    </source>
</evidence>
<protein>
    <submittedName>
        <fullName evidence="11">Type IV pilus secretin PilQ</fullName>
    </submittedName>
</protein>
<dbReference type="Gene3D" id="2.60.40.3470">
    <property type="match status" value="1"/>
</dbReference>
<dbReference type="InterPro" id="IPR038591">
    <property type="entry name" value="NolW-like_sf"/>
</dbReference>
<dbReference type="InterPro" id="IPR011662">
    <property type="entry name" value="Secretin/TonB_short_N"/>
</dbReference>
<feature type="domain" description="Secretin/TonB short N-terminal" evidence="10">
    <location>
        <begin position="313"/>
        <end position="361"/>
    </location>
</feature>
<dbReference type="Pfam" id="PF00263">
    <property type="entry name" value="Secretin"/>
    <property type="match status" value="1"/>
</dbReference>
<comment type="similarity">
    <text evidence="7">Belongs to the bacterial secretin family.</text>
</comment>
<evidence type="ECO:0000256" key="8">
    <source>
        <dbReference type="RuleBase" id="RU004004"/>
    </source>
</evidence>
<proteinExistence type="inferred from homology"/>
<dbReference type="InterPro" id="IPR021731">
    <property type="entry name" value="AMIN_dom"/>
</dbReference>
<organism evidence="11 12">
    <name type="scientific">Coralloluteibacterium thermophilum</name>
    <dbReference type="NCBI Taxonomy" id="2707049"/>
    <lineage>
        <taxon>Bacteria</taxon>
        <taxon>Pseudomonadati</taxon>
        <taxon>Pseudomonadota</taxon>
        <taxon>Gammaproteobacteria</taxon>
        <taxon>Lysobacterales</taxon>
        <taxon>Lysobacteraceae</taxon>
        <taxon>Coralloluteibacterium</taxon>
    </lineage>
</organism>
<comment type="caution">
    <text evidence="11">The sequence shown here is derived from an EMBL/GenBank/DDBJ whole genome shotgun (WGS) entry which is preliminary data.</text>
</comment>
<sequence length="744" mass="79919">MSAWNIDRRTRQGSGLGRAVRSAFLAAVLAAAATPAFADGTLQDVSFDAGASGSVDIRLSFDQAPTEVQAFTTDNPPRIAIDLPNVSNGFDARRLAVGAGATSAVSTAEANGRTRVVVDLFRPATYETRVEGNNLIVSVHGGRANSTAPALANPADPAKRLPAAVAVSNIDFRRSENGAGRLILRFDGDGAAADLRNDRDRVVLDLANASLPATLQRRLDVTDFATPVRTIEPRPHNGGTQLVLNTAGAYESLAYQTGNEYIVEVTPRAREEAPVAARAGRQEPTYSGNPVTFNFQDIPVRTVLQLIAEESNLNIVASDSVQGNVTLRLVNVPWDQALDIVLRAKSLDKRRDGSVVWVAPQAELASYEQAREDARIALEQRAELVTEYIQVNYGNAEDIAKLLTDESKTGQSGGGQGAGGTGNDRGFLSARGSVSFDRRTNTLLVVDIPKKIEEIRSMVELLDRAVDQVLIEARIVVASESFSRELGVRFGVAGREANDNNVIGIGGSGSQNRGNLEVTPNAPIPGTGVVPRNPRNFENPMGGGYNVNLPVSSAAGAMALSILGDNYLLDLELSALQQEGRGEVISNPRVITSNQQEALIKQGDEVGYVTLQQSGGGTGNFTVEFKEVVLELRVTPTITQDGRVFLNMSVKKDELLGFTETPLYRVPNISKREVNTAVLVNNGQTVSIGGVYEFSTREDVSKVPWLGDLPFFGNFFRNRNRSNDKAELLIFVTPKILDIGEGVR</sequence>
<name>A0ABV9NQS5_9GAMM</name>
<dbReference type="Pfam" id="PF03958">
    <property type="entry name" value="Secretin_N"/>
    <property type="match status" value="1"/>
</dbReference>
<dbReference type="PRINTS" id="PR00811">
    <property type="entry name" value="BCTERIALGSPD"/>
</dbReference>
<dbReference type="PANTHER" id="PTHR30604:SF1">
    <property type="entry name" value="DNA UTILIZATION PROTEIN HOFQ"/>
    <property type="match status" value="1"/>
</dbReference>
<evidence type="ECO:0000313" key="11">
    <source>
        <dbReference type="EMBL" id="MFC4729398.1"/>
    </source>
</evidence>
<evidence type="ECO:0000256" key="2">
    <source>
        <dbReference type="ARBA" id="ARBA00022448"/>
    </source>
</evidence>
<comment type="subcellular location">
    <subcellularLocation>
        <location evidence="8">Cell outer membrane</location>
    </subcellularLocation>
    <subcellularLocation>
        <location evidence="1">Membrane</location>
    </subcellularLocation>
</comment>
<evidence type="ECO:0000313" key="12">
    <source>
        <dbReference type="Proteomes" id="UP001595892"/>
    </source>
</evidence>
<dbReference type="InterPro" id="IPR005644">
    <property type="entry name" value="NolW-like"/>
</dbReference>
<dbReference type="Pfam" id="PF07660">
    <property type="entry name" value="STN"/>
    <property type="match status" value="1"/>
</dbReference>
<dbReference type="SMART" id="SM00965">
    <property type="entry name" value="STN"/>
    <property type="match status" value="1"/>
</dbReference>
<keyword evidence="2 8" id="KW-0813">Transport</keyword>
<evidence type="ECO:0000256" key="3">
    <source>
        <dbReference type="ARBA" id="ARBA00022729"/>
    </source>
</evidence>
<dbReference type="NCBIfam" id="TIGR02515">
    <property type="entry name" value="IV_pilus_PilQ"/>
    <property type="match status" value="1"/>
</dbReference>
<gene>
    <name evidence="11" type="primary">pilQ</name>
    <name evidence="11" type="ORF">ACFO3Q_14605</name>
</gene>
<dbReference type="InterPro" id="IPR004846">
    <property type="entry name" value="T2SS/T3SS_dom"/>
</dbReference>
<reference evidence="12" key="1">
    <citation type="journal article" date="2019" name="Int. J. Syst. Evol. Microbiol.">
        <title>The Global Catalogue of Microorganisms (GCM) 10K type strain sequencing project: providing services to taxonomists for standard genome sequencing and annotation.</title>
        <authorList>
            <consortium name="The Broad Institute Genomics Platform"/>
            <consortium name="The Broad Institute Genome Sequencing Center for Infectious Disease"/>
            <person name="Wu L."/>
            <person name="Ma J."/>
        </authorList>
    </citation>
    <scope>NUCLEOTIDE SEQUENCE [LARGE SCALE GENOMIC DNA]</scope>
    <source>
        <strain evidence="12">CGMCC 1.13574</strain>
    </source>
</reference>
<dbReference type="InterPro" id="IPR001775">
    <property type="entry name" value="GspD/PilQ"/>
</dbReference>
<dbReference type="Gene3D" id="3.30.1370.120">
    <property type="match status" value="1"/>
</dbReference>
<evidence type="ECO:0000256" key="4">
    <source>
        <dbReference type="ARBA" id="ARBA00022927"/>
    </source>
</evidence>
<accession>A0ABV9NQS5</accession>
<evidence type="ECO:0000256" key="9">
    <source>
        <dbReference type="SAM" id="SignalP"/>
    </source>
</evidence>
<dbReference type="Pfam" id="PF11741">
    <property type="entry name" value="AMIN"/>
    <property type="match status" value="2"/>
</dbReference>
<dbReference type="Gene3D" id="3.30.1370.130">
    <property type="match status" value="1"/>
</dbReference>
<dbReference type="Gene3D" id="2.60.40.3500">
    <property type="match status" value="1"/>
</dbReference>
<keyword evidence="4" id="KW-0653">Protein transport</keyword>
<dbReference type="InterPro" id="IPR051808">
    <property type="entry name" value="Type_IV_pilus_biogenesis"/>
</dbReference>
<keyword evidence="6" id="KW-0998">Cell outer membrane</keyword>
<dbReference type="EMBL" id="JBHSGG010000043">
    <property type="protein sequence ID" value="MFC4729398.1"/>
    <property type="molecule type" value="Genomic_DNA"/>
</dbReference>
<evidence type="ECO:0000259" key="10">
    <source>
        <dbReference type="SMART" id="SM00965"/>
    </source>
</evidence>
<feature type="chain" id="PRO_5046280742" evidence="9">
    <location>
        <begin position="39"/>
        <end position="744"/>
    </location>
</feature>
<feature type="signal peptide" evidence="9">
    <location>
        <begin position="1"/>
        <end position="38"/>
    </location>
</feature>
<dbReference type="RefSeq" id="WP_377005467.1">
    <property type="nucleotide sequence ID" value="NZ_JBHSGG010000043.1"/>
</dbReference>
<keyword evidence="3 9" id="KW-0732">Signal</keyword>
<dbReference type="PANTHER" id="PTHR30604">
    <property type="entry name" value="PROTEIN TRANSPORT PROTEIN HOFQ"/>
    <property type="match status" value="1"/>
</dbReference>
<keyword evidence="5" id="KW-0472">Membrane</keyword>
<evidence type="ECO:0000256" key="6">
    <source>
        <dbReference type="ARBA" id="ARBA00023237"/>
    </source>
</evidence>
<evidence type="ECO:0000256" key="7">
    <source>
        <dbReference type="RuleBase" id="RU004003"/>
    </source>
</evidence>
<keyword evidence="12" id="KW-1185">Reference proteome</keyword>
<dbReference type="InterPro" id="IPR013355">
    <property type="entry name" value="Pilus_4_PilQ"/>
</dbReference>
<dbReference type="Proteomes" id="UP001595892">
    <property type="component" value="Unassembled WGS sequence"/>
</dbReference>
<evidence type="ECO:0000256" key="5">
    <source>
        <dbReference type="ARBA" id="ARBA00023136"/>
    </source>
</evidence>